<evidence type="ECO:0000313" key="2">
    <source>
        <dbReference type="Proteomes" id="UP000887581"/>
    </source>
</evidence>
<keyword evidence="1" id="KW-0175">Coiled coil</keyword>
<dbReference type="Proteomes" id="UP000887581">
    <property type="component" value="Unplaced"/>
</dbReference>
<reference evidence="3" key="1">
    <citation type="submission" date="2022-11" db="UniProtKB">
        <authorList>
            <consortium name="WormBaseParasite"/>
        </authorList>
    </citation>
    <scope>IDENTIFICATION</scope>
</reference>
<sequence length="292" mass="33591">MKDGRDELNQKVEEMNAEVTKLMKVLQAKEAVLEDNVLKSEVKQRESVDFSGFKCHIAWSALFSDNICIAMEVQNDTHYAILPSCFAICKSDLSDTMTVIFDEVLTTQYISPGTRRMLLVSFRKGLLISGQVILILDCDIVTVSDSRLDLAISLFLPSSIHNKQTRIVKIFDIDKPLKTFAVSEIDDLSLKEGLKLYQCLYVSYFSVPLDVTPSHLRSILPNIGKFREVDFGDWQFFIGETNTVWNNFIIYTNSSFMENISSRCRLFSKYECDMRRMKEILIENNELNKLKR</sequence>
<dbReference type="AlphaFoldDB" id="A0A915PMI4"/>
<evidence type="ECO:0000256" key="1">
    <source>
        <dbReference type="SAM" id="Coils"/>
    </source>
</evidence>
<accession>A0A915PMI4</accession>
<name>A0A915PMI4_9BILA</name>
<organism evidence="2 3">
    <name type="scientific">Setaria digitata</name>
    <dbReference type="NCBI Taxonomy" id="48799"/>
    <lineage>
        <taxon>Eukaryota</taxon>
        <taxon>Metazoa</taxon>
        <taxon>Ecdysozoa</taxon>
        <taxon>Nematoda</taxon>
        <taxon>Chromadorea</taxon>
        <taxon>Rhabditida</taxon>
        <taxon>Spirurina</taxon>
        <taxon>Spiruromorpha</taxon>
        <taxon>Filarioidea</taxon>
        <taxon>Setariidae</taxon>
        <taxon>Setaria</taxon>
    </lineage>
</organism>
<protein>
    <submittedName>
        <fullName evidence="3">Uncharacterized protein</fullName>
    </submittedName>
</protein>
<proteinExistence type="predicted"/>
<feature type="coiled-coil region" evidence="1">
    <location>
        <begin position="5"/>
        <end position="32"/>
    </location>
</feature>
<evidence type="ECO:0000313" key="3">
    <source>
        <dbReference type="WBParaSite" id="sdigi.contig182.g5785.t1"/>
    </source>
</evidence>
<dbReference type="WBParaSite" id="sdigi.contig182.g5785.t1">
    <property type="protein sequence ID" value="sdigi.contig182.g5785.t1"/>
    <property type="gene ID" value="sdigi.contig182.g5785"/>
</dbReference>
<keyword evidence="2" id="KW-1185">Reference proteome</keyword>